<sequence length="75" mass="8617">MPKDVEEYLDKRIKNFIWAGKRTAPINHDILFLPVKDGGQDLLSIKNRNEAIELMTLRNFLTSVGEDQAKWCSLA</sequence>
<dbReference type="EMBL" id="JARIHO010000095">
    <property type="protein sequence ID" value="KAJ7305603.1"/>
    <property type="molecule type" value="Genomic_DNA"/>
</dbReference>
<dbReference type="AlphaFoldDB" id="A0AAD6Z2Y0"/>
<comment type="caution">
    <text evidence="1">The sequence shown here is derived from an EMBL/GenBank/DDBJ whole genome shotgun (WGS) entry which is preliminary data.</text>
</comment>
<protein>
    <submittedName>
        <fullName evidence="1">Uncharacterized protein</fullName>
    </submittedName>
</protein>
<evidence type="ECO:0000313" key="2">
    <source>
        <dbReference type="Proteomes" id="UP001218218"/>
    </source>
</evidence>
<reference evidence="1" key="1">
    <citation type="submission" date="2023-03" db="EMBL/GenBank/DDBJ databases">
        <title>Massive genome expansion in bonnet fungi (Mycena s.s.) driven by repeated elements and novel gene families across ecological guilds.</title>
        <authorList>
            <consortium name="Lawrence Berkeley National Laboratory"/>
            <person name="Harder C.B."/>
            <person name="Miyauchi S."/>
            <person name="Viragh M."/>
            <person name="Kuo A."/>
            <person name="Thoen E."/>
            <person name="Andreopoulos B."/>
            <person name="Lu D."/>
            <person name="Skrede I."/>
            <person name="Drula E."/>
            <person name="Henrissat B."/>
            <person name="Morin E."/>
            <person name="Kohler A."/>
            <person name="Barry K."/>
            <person name="LaButti K."/>
            <person name="Morin E."/>
            <person name="Salamov A."/>
            <person name="Lipzen A."/>
            <person name="Mereny Z."/>
            <person name="Hegedus B."/>
            <person name="Baldrian P."/>
            <person name="Stursova M."/>
            <person name="Weitz H."/>
            <person name="Taylor A."/>
            <person name="Grigoriev I.V."/>
            <person name="Nagy L.G."/>
            <person name="Martin F."/>
            <person name="Kauserud H."/>
        </authorList>
    </citation>
    <scope>NUCLEOTIDE SEQUENCE</scope>
    <source>
        <strain evidence="1">CBHHK002</strain>
    </source>
</reference>
<evidence type="ECO:0000313" key="1">
    <source>
        <dbReference type="EMBL" id="KAJ7305603.1"/>
    </source>
</evidence>
<proteinExistence type="predicted"/>
<dbReference type="Proteomes" id="UP001218218">
    <property type="component" value="Unassembled WGS sequence"/>
</dbReference>
<accession>A0AAD6Z2Y0</accession>
<keyword evidence="2" id="KW-1185">Reference proteome</keyword>
<gene>
    <name evidence="1" type="ORF">DFH08DRAFT_721036</name>
</gene>
<name>A0AAD6Z2Y0_9AGAR</name>
<organism evidence="1 2">
    <name type="scientific">Mycena albidolilacea</name>
    <dbReference type="NCBI Taxonomy" id="1033008"/>
    <lineage>
        <taxon>Eukaryota</taxon>
        <taxon>Fungi</taxon>
        <taxon>Dikarya</taxon>
        <taxon>Basidiomycota</taxon>
        <taxon>Agaricomycotina</taxon>
        <taxon>Agaricomycetes</taxon>
        <taxon>Agaricomycetidae</taxon>
        <taxon>Agaricales</taxon>
        <taxon>Marasmiineae</taxon>
        <taxon>Mycenaceae</taxon>
        <taxon>Mycena</taxon>
    </lineage>
</organism>